<comment type="caution">
    <text evidence="1">The sequence shown here is derived from an EMBL/GenBank/DDBJ whole genome shotgun (WGS) entry which is preliminary data.</text>
</comment>
<reference evidence="1" key="1">
    <citation type="submission" date="2021-01" db="EMBL/GenBank/DDBJ databases">
        <authorList>
            <consortium name="Genoscope - CEA"/>
            <person name="William W."/>
        </authorList>
    </citation>
    <scope>NUCLEOTIDE SEQUENCE</scope>
</reference>
<evidence type="ECO:0000313" key="2">
    <source>
        <dbReference type="Proteomes" id="UP000692954"/>
    </source>
</evidence>
<keyword evidence="2" id="KW-1185">Reference proteome</keyword>
<proteinExistence type="predicted"/>
<dbReference type="AlphaFoldDB" id="A0A8S1KRL6"/>
<evidence type="ECO:0000313" key="1">
    <source>
        <dbReference type="EMBL" id="CAD8056203.1"/>
    </source>
</evidence>
<sequence>MKKYYSQRFLNFKISQKCHNQKKINLIDFGYRLELLKILKQIKKAKKKFHLLEQLLTNSFCKILQKNKIKK</sequence>
<accession>A0A8S1KRL6</accession>
<dbReference type="EMBL" id="CAJJDN010000010">
    <property type="protein sequence ID" value="CAD8056203.1"/>
    <property type="molecule type" value="Genomic_DNA"/>
</dbReference>
<protein>
    <submittedName>
        <fullName evidence="1">Uncharacterized protein</fullName>
    </submittedName>
</protein>
<organism evidence="1 2">
    <name type="scientific">Paramecium sonneborni</name>
    <dbReference type="NCBI Taxonomy" id="65129"/>
    <lineage>
        <taxon>Eukaryota</taxon>
        <taxon>Sar</taxon>
        <taxon>Alveolata</taxon>
        <taxon>Ciliophora</taxon>
        <taxon>Intramacronucleata</taxon>
        <taxon>Oligohymenophorea</taxon>
        <taxon>Peniculida</taxon>
        <taxon>Parameciidae</taxon>
        <taxon>Paramecium</taxon>
    </lineage>
</organism>
<gene>
    <name evidence="1" type="ORF">PSON_ATCC_30995.1.T0100118</name>
</gene>
<dbReference type="Proteomes" id="UP000692954">
    <property type="component" value="Unassembled WGS sequence"/>
</dbReference>
<name>A0A8S1KRL6_9CILI</name>